<evidence type="ECO:0000256" key="1">
    <source>
        <dbReference type="SAM" id="Phobius"/>
    </source>
</evidence>
<evidence type="ECO:0000256" key="2">
    <source>
        <dbReference type="SAM" id="SignalP"/>
    </source>
</evidence>
<dbReference type="InterPro" id="IPR036465">
    <property type="entry name" value="vWFA_dom_sf"/>
</dbReference>
<keyword evidence="1" id="KW-1133">Transmembrane helix</keyword>
<sequence length="423" mass="45180">MRRIGRLVTVAVVIAGVLSGGGAAAAGSGTPSIDEVYAQVGAEVDRATADVVVLVDTSADMGRAEYDQVRRSLTGYFAGLAPVDQVTLIPFAATAAPAVTQRVGNTPDQFVNLLPAAPGPGKADVGVALDRALTTLGRPNAPGLATVLLLTAGPGTADWRALRSRARTLRQGISAYEVMLDGAIAAPQLSKVWPRATVLPATSAAELPAALEQARTAARQIKARNLLAGDVAKPLVVTWPLYGGIPNGTSVTEVEVRSTSKFVPLTVHDVVIDSDNPAVTVSVPPGPYLVPPGEKLYLPVTARWNAGPLRAWPFYTVDGLTTLELFAKVSSPWERVLDEELGVTLQTSMPYQPIDRDLSAQRGSYWWWLSAIVLLAVLIELVVWWWRHPPDKRRRSRLVTVAGTSFTWQEDDKEQPLSHAGSV</sequence>
<comment type="caution">
    <text evidence="4">The sequence shown here is derived from an EMBL/GenBank/DDBJ whole genome shotgun (WGS) entry which is preliminary data.</text>
</comment>
<dbReference type="PROSITE" id="PS50234">
    <property type="entry name" value="VWFA"/>
    <property type="match status" value="1"/>
</dbReference>
<feature type="signal peptide" evidence="2">
    <location>
        <begin position="1"/>
        <end position="25"/>
    </location>
</feature>
<dbReference type="EMBL" id="BOMM01000016">
    <property type="protein sequence ID" value="GIE10574.1"/>
    <property type="molecule type" value="Genomic_DNA"/>
</dbReference>
<dbReference type="CDD" id="cd00198">
    <property type="entry name" value="vWFA"/>
    <property type="match status" value="1"/>
</dbReference>
<feature type="chain" id="PRO_5037987670" description="VWFA domain-containing protein" evidence="2">
    <location>
        <begin position="26"/>
        <end position="423"/>
    </location>
</feature>
<name>A0A919IYN0_9ACTN</name>
<accession>A0A919IYN0</accession>
<feature type="domain" description="VWFA" evidence="3">
    <location>
        <begin position="50"/>
        <end position="221"/>
    </location>
</feature>
<dbReference type="Pfam" id="PF00092">
    <property type="entry name" value="VWA"/>
    <property type="match status" value="1"/>
</dbReference>
<dbReference type="InterPro" id="IPR002035">
    <property type="entry name" value="VWF_A"/>
</dbReference>
<evidence type="ECO:0000313" key="5">
    <source>
        <dbReference type="Proteomes" id="UP000598174"/>
    </source>
</evidence>
<dbReference type="RefSeq" id="WP_203817110.1">
    <property type="nucleotide sequence ID" value="NZ_BAAABP010000071.1"/>
</dbReference>
<dbReference type="AlphaFoldDB" id="A0A919IYN0"/>
<reference evidence="4" key="1">
    <citation type="submission" date="2021-01" db="EMBL/GenBank/DDBJ databases">
        <title>Whole genome shotgun sequence of Actinoplanes ferrugineus NBRC 15555.</title>
        <authorList>
            <person name="Komaki H."/>
            <person name="Tamura T."/>
        </authorList>
    </citation>
    <scope>NUCLEOTIDE SEQUENCE</scope>
    <source>
        <strain evidence="4">NBRC 15555</strain>
    </source>
</reference>
<feature type="transmembrane region" description="Helical" evidence="1">
    <location>
        <begin position="365"/>
        <end position="386"/>
    </location>
</feature>
<dbReference type="SUPFAM" id="SSF53300">
    <property type="entry name" value="vWA-like"/>
    <property type="match status" value="1"/>
</dbReference>
<keyword evidence="1" id="KW-0812">Transmembrane</keyword>
<keyword evidence="5" id="KW-1185">Reference proteome</keyword>
<organism evidence="4 5">
    <name type="scientific">Paractinoplanes ferrugineus</name>
    <dbReference type="NCBI Taxonomy" id="113564"/>
    <lineage>
        <taxon>Bacteria</taxon>
        <taxon>Bacillati</taxon>
        <taxon>Actinomycetota</taxon>
        <taxon>Actinomycetes</taxon>
        <taxon>Micromonosporales</taxon>
        <taxon>Micromonosporaceae</taxon>
        <taxon>Paractinoplanes</taxon>
    </lineage>
</organism>
<gene>
    <name evidence="4" type="ORF">Afe05nite_24140</name>
</gene>
<dbReference type="Gene3D" id="3.40.50.410">
    <property type="entry name" value="von Willebrand factor, type A domain"/>
    <property type="match status" value="1"/>
</dbReference>
<dbReference type="Proteomes" id="UP000598174">
    <property type="component" value="Unassembled WGS sequence"/>
</dbReference>
<keyword evidence="1" id="KW-0472">Membrane</keyword>
<evidence type="ECO:0000259" key="3">
    <source>
        <dbReference type="PROSITE" id="PS50234"/>
    </source>
</evidence>
<keyword evidence="2" id="KW-0732">Signal</keyword>
<protein>
    <recommendedName>
        <fullName evidence="3">VWFA domain-containing protein</fullName>
    </recommendedName>
</protein>
<evidence type="ECO:0000313" key="4">
    <source>
        <dbReference type="EMBL" id="GIE10574.1"/>
    </source>
</evidence>
<proteinExistence type="predicted"/>